<evidence type="ECO:0008006" key="5">
    <source>
        <dbReference type="Google" id="ProtNLM"/>
    </source>
</evidence>
<feature type="region of interest" description="Disordered" evidence="2">
    <location>
        <begin position="34"/>
        <end position="123"/>
    </location>
</feature>
<evidence type="ECO:0000256" key="2">
    <source>
        <dbReference type="SAM" id="MobiDB-lite"/>
    </source>
</evidence>
<comment type="caution">
    <text evidence="3">The sequence shown here is derived from an EMBL/GenBank/DDBJ whole genome shotgun (WGS) entry which is preliminary data.</text>
</comment>
<proteinExistence type="predicted"/>
<dbReference type="Gene3D" id="3.90.176.10">
    <property type="entry name" value="Toxin ADP-ribosyltransferase, Chain A, domain 1"/>
    <property type="match status" value="1"/>
</dbReference>
<keyword evidence="4" id="KW-1185">Reference proteome</keyword>
<dbReference type="PROSITE" id="PS51996">
    <property type="entry name" value="TR_MART"/>
    <property type="match status" value="1"/>
</dbReference>
<feature type="coiled-coil region" evidence="1">
    <location>
        <begin position="128"/>
        <end position="169"/>
    </location>
</feature>
<dbReference type="Proteomes" id="UP001515480">
    <property type="component" value="Unassembled WGS sequence"/>
</dbReference>
<feature type="compositionally biased region" description="Low complexity" evidence="2">
    <location>
        <begin position="595"/>
        <end position="616"/>
    </location>
</feature>
<sequence>MLASRTSLHSLEGHHGDITTAALAPHTPYNYAAIQRHPKLTPRPPSPQPHTSSIHAYEARDGRRAHRALPARLGSSPVAPPRPAWGANTPARPRSPFGAFPPHRRPPLEPSPSAPASARGAPSHAYLHKVIEAQAEESRAVVHELQQQRAQLEEQLRRARWEVREAHHRNEQLVRRVSGAPLSHAPQASPSGWTAAAWLASLGAPSLLADALLSALHSRDGAGCLASLRAIASADAALSLLSRSSLLERLAQALSRAAAALRAPPPASAPRLADKFVLRPAEGVLCTRPQLFFSGLDGGLGATESIETMPAMEREHTALADARESFLGSYETRTTSAIEWWFVVDPANGLRTLGLSEWPADAAAPAHHQQARQPRPLADFTPPMRDTAQRLAAVDCTPLVRDDLIAARLYTGPMYTKYKVASIAVRSPDAALAAEFGRLCHGNRYTATLHRLNCALLKLGRIQRLAPVYRCLAGGVLPQPFREMSETLSHGCIEMGLMSATEDWNAAAQGAAPAAAGQPSFVLEIEQGLVDRGASLQWLSQYPNEAEVAFPPLTALKVVSSRVEGAVVLVKVAAEVHRTSSLLELEERERRRAAQGEQRAAPAAQSAKAKQQQITQRVARQGGKSGVIAVSLMWKSPLDLDLRVVPPSGKAIDYKNMEHSGGKLDIDMRTGNKTDEERVENISFSNPEQGKYVVSVFQNSDAWTVGVKVKERYYVFEGTGITTVCTFVWNGGADVASIAPSPGVTMY</sequence>
<accession>A0AB34ICW6</accession>
<protein>
    <recommendedName>
        <fullName evidence="5">NAD(+)--protein-arginine ADP-ribosyltransferase</fullName>
    </recommendedName>
</protein>
<name>A0AB34ICW6_PRYPA</name>
<evidence type="ECO:0000256" key="1">
    <source>
        <dbReference type="SAM" id="Coils"/>
    </source>
</evidence>
<evidence type="ECO:0000313" key="4">
    <source>
        <dbReference type="Proteomes" id="UP001515480"/>
    </source>
</evidence>
<dbReference type="Gene3D" id="2.60.120.380">
    <property type="match status" value="1"/>
</dbReference>
<keyword evidence="1" id="KW-0175">Coiled coil</keyword>
<dbReference type="EMBL" id="JBGBPQ010000031">
    <property type="protein sequence ID" value="KAL1495719.1"/>
    <property type="molecule type" value="Genomic_DNA"/>
</dbReference>
<evidence type="ECO:0000313" key="3">
    <source>
        <dbReference type="EMBL" id="KAL1495719.1"/>
    </source>
</evidence>
<feature type="compositionally biased region" description="Low complexity" evidence="2">
    <location>
        <begin position="114"/>
        <end position="123"/>
    </location>
</feature>
<dbReference type="AlphaFoldDB" id="A0AB34ICW6"/>
<organism evidence="3 4">
    <name type="scientific">Prymnesium parvum</name>
    <name type="common">Toxic golden alga</name>
    <dbReference type="NCBI Taxonomy" id="97485"/>
    <lineage>
        <taxon>Eukaryota</taxon>
        <taxon>Haptista</taxon>
        <taxon>Haptophyta</taxon>
        <taxon>Prymnesiophyceae</taxon>
        <taxon>Prymnesiales</taxon>
        <taxon>Prymnesiaceae</taxon>
        <taxon>Prymnesium</taxon>
    </lineage>
</organism>
<gene>
    <name evidence="3" type="ORF">AB1Y20_016582</name>
</gene>
<feature type="region of interest" description="Disordered" evidence="2">
    <location>
        <begin position="590"/>
        <end position="616"/>
    </location>
</feature>
<reference evidence="3 4" key="1">
    <citation type="journal article" date="2024" name="Science">
        <title>Giant polyketide synthase enzymes in the biosynthesis of giant marine polyether toxins.</title>
        <authorList>
            <person name="Fallon T.R."/>
            <person name="Shende V.V."/>
            <person name="Wierzbicki I.H."/>
            <person name="Pendleton A.L."/>
            <person name="Watervoot N.F."/>
            <person name="Auber R.P."/>
            <person name="Gonzalez D.J."/>
            <person name="Wisecaver J.H."/>
            <person name="Moore B.S."/>
        </authorList>
    </citation>
    <scope>NUCLEOTIDE SEQUENCE [LARGE SCALE GENOMIC DNA]</scope>
    <source>
        <strain evidence="3 4">12B1</strain>
    </source>
</reference>